<feature type="non-terminal residue" evidence="1">
    <location>
        <position position="100"/>
    </location>
</feature>
<sequence>MCVCVCVCVFYPLGCHLLDPYCAAVIIIASNPIVLVIDDWTEELSLPHLILSMDISPCHVTSSNSLHLAPVGPIKGDVIDVLIQTVLQWKELVLIYDDYL</sequence>
<proteinExistence type="predicted"/>
<evidence type="ECO:0000313" key="2">
    <source>
        <dbReference type="Proteomes" id="UP000678393"/>
    </source>
</evidence>
<accession>A0A8S3ZR83</accession>
<dbReference type="EMBL" id="CAJHNH020005024">
    <property type="protein sequence ID" value="CAG5132017.1"/>
    <property type="molecule type" value="Genomic_DNA"/>
</dbReference>
<comment type="caution">
    <text evidence="1">The sequence shown here is derived from an EMBL/GenBank/DDBJ whole genome shotgun (WGS) entry which is preliminary data.</text>
</comment>
<name>A0A8S3ZR83_9EUPU</name>
<gene>
    <name evidence="1" type="ORF">CUNI_LOCUS17575</name>
</gene>
<feature type="non-terminal residue" evidence="1">
    <location>
        <position position="1"/>
    </location>
</feature>
<protein>
    <submittedName>
        <fullName evidence="1">Uncharacterized protein</fullName>
    </submittedName>
</protein>
<organism evidence="1 2">
    <name type="scientific">Candidula unifasciata</name>
    <dbReference type="NCBI Taxonomy" id="100452"/>
    <lineage>
        <taxon>Eukaryota</taxon>
        <taxon>Metazoa</taxon>
        <taxon>Spiralia</taxon>
        <taxon>Lophotrochozoa</taxon>
        <taxon>Mollusca</taxon>
        <taxon>Gastropoda</taxon>
        <taxon>Heterobranchia</taxon>
        <taxon>Euthyneura</taxon>
        <taxon>Panpulmonata</taxon>
        <taxon>Eupulmonata</taxon>
        <taxon>Stylommatophora</taxon>
        <taxon>Helicina</taxon>
        <taxon>Helicoidea</taxon>
        <taxon>Geomitridae</taxon>
        <taxon>Candidula</taxon>
    </lineage>
</organism>
<dbReference type="Proteomes" id="UP000678393">
    <property type="component" value="Unassembled WGS sequence"/>
</dbReference>
<keyword evidence="2" id="KW-1185">Reference proteome</keyword>
<dbReference type="AlphaFoldDB" id="A0A8S3ZR83"/>
<evidence type="ECO:0000313" key="1">
    <source>
        <dbReference type="EMBL" id="CAG5132017.1"/>
    </source>
</evidence>
<reference evidence="1" key="1">
    <citation type="submission" date="2021-04" db="EMBL/GenBank/DDBJ databases">
        <authorList>
            <consortium name="Molecular Ecology Group"/>
        </authorList>
    </citation>
    <scope>NUCLEOTIDE SEQUENCE</scope>
</reference>